<evidence type="ECO:0008006" key="3">
    <source>
        <dbReference type="Google" id="ProtNLM"/>
    </source>
</evidence>
<name>A0A401Z7H9_9CHLR</name>
<dbReference type="EMBL" id="BIFQ01000001">
    <property type="protein sequence ID" value="GCE02811.1"/>
    <property type="molecule type" value="Genomic_DNA"/>
</dbReference>
<dbReference type="AlphaFoldDB" id="A0A401Z7H9"/>
<organism evidence="1 2">
    <name type="scientific">Dictyobacter aurantiacus</name>
    <dbReference type="NCBI Taxonomy" id="1936993"/>
    <lineage>
        <taxon>Bacteria</taxon>
        <taxon>Bacillati</taxon>
        <taxon>Chloroflexota</taxon>
        <taxon>Ktedonobacteria</taxon>
        <taxon>Ktedonobacterales</taxon>
        <taxon>Dictyobacteraceae</taxon>
        <taxon>Dictyobacter</taxon>
    </lineage>
</organism>
<reference evidence="2" key="1">
    <citation type="submission" date="2018-12" db="EMBL/GenBank/DDBJ databases">
        <title>Tengunoibacter tsumagoiensis gen. nov., sp. nov., Dictyobacter kobayashii sp. nov., D. alpinus sp. nov., and D. joshuensis sp. nov. and description of Dictyobacteraceae fam. nov. within the order Ktedonobacterales isolated from Tengu-no-mugimeshi.</title>
        <authorList>
            <person name="Wang C.M."/>
            <person name="Zheng Y."/>
            <person name="Sakai Y."/>
            <person name="Toyoda A."/>
            <person name="Minakuchi Y."/>
            <person name="Abe K."/>
            <person name="Yokota A."/>
            <person name="Yabe S."/>
        </authorList>
    </citation>
    <scope>NUCLEOTIDE SEQUENCE [LARGE SCALE GENOMIC DNA]</scope>
    <source>
        <strain evidence="2">S-27</strain>
    </source>
</reference>
<evidence type="ECO:0000313" key="1">
    <source>
        <dbReference type="EMBL" id="GCE02811.1"/>
    </source>
</evidence>
<dbReference type="Gene3D" id="2.120.10.30">
    <property type="entry name" value="TolB, C-terminal domain"/>
    <property type="match status" value="1"/>
</dbReference>
<dbReference type="RefSeq" id="WP_126594153.1">
    <property type="nucleotide sequence ID" value="NZ_BIFQ01000001.1"/>
</dbReference>
<keyword evidence="2" id="KW-1185">Reference proteome</keyword>
<proteinExistence type="predicted"/>
<accession>A0A401Z7H9</accession>
<dbReference type="OrthoDB" id="145332at2"/>
<dbReference type="InterPro" id="IPR011659">
    <property type="entry name" value="WD40"/>
</dbReference>
<dbReference type="SUPFAM" id="SSF82171">
    <property type="entry name" value="DPP6 N-terminal domain-like"/>
    <property type="match status" value="1"/>
</dbReference>
<dbReference type="Proteomes" id="UP000287224">
    <property type="component" value="Unassembled WGS sequence"/>
</dbReference>
<evidence type="ECO:0000313" key="2">
    <source>
        <dbReference type="Proteomes" id="UP000287224"/>
    </source>
</evidence>
<gene>
    <name evidence="1" type="ORF">KDAU_01400</name>
</gene>
<protein>
    <recommendedName>
        <fullName evidence="3">Lipoprotein LpqB beta-propeller domain-containing protein</fullName>
    </recommendedName>
</protein>
<comment type="caution">
    <text evidence="1">The sequence shown here is derived from an EMBL/GenBank/DDBJ whole genome shotgun (WGS) entry which is preliminary data.</text>
</comment>
<dbReference type="InterPro" id="IPR011042">
    <property type="entry name" value="6-blade_b-propeller_TolB-like"/>
</dbReference>
<sequence length="461" mass="50407">MSSLLTRLIYALYTQHIKKCIIILLLLMLCQLLVACTPGHTGSNLVAFLRDGQLWTSDPDGANTFSVVSQSTPVVGYAWSPNHQLLAFRTLDTDFAKTPAARSLTHYPQAPVIKDVPGTLNTIGVDGGTPIAIAFSSPDFSYNNPQWNSNGARLIYRQTPKNFSANPANAQWWIAQNDQPGGIAAKPFPHTFSIPSFSYNSQRYLLIGNADKGVFTTTIANTQKTQQVGPLAGHPLPASLERLLWRPNHQNQSFLYAIEATTASRTNQPAAQLMVKLMWHTLEGPATTVATCACTQFSWSPDGNYIIYSTGTKITVLNVIHNTSFTIKTEANAVPYWSPDSKFLLLDSSQTLSLVNISSKQQTLLLTRSDGQTVQPSALSSTNSLLQPVPNNVWSADSRHFIFVSYSHSSWQQHTLLNGQALYMVALNDSGKPAGAPTKVASGAINQPGWTYEDPNTSFLF</sequence>
<dbReference type="Pfam" id="PF07676">
    <property type="entry name" value="PD40"/>
    <property type="match status" value="1"/>
</dbReference>